<accession>A0A4S8JXV8</accession>
<feature type="transmembrane region" description="Helical" evidence="1">
    <location>
        <begin position="111"/>
        <end position="128"/>
    </location>
</feature>
<organism evidence="2 3">
    <name type="scientific">Musa balbisiana</name>
    <name type="common">Banana</name>
    <dbReference type="NCBI Taxonomy" id="52838"/>
    <lineage>
        <taxon>Eukaryota</taxon>
        <taxon>Viridiplantae</taxon>
        <taxon>Streptophyta</taxon>
        <taxon>Embryophyta</taxon>
        <taxon>Tracheophyta</taxon>
        <taxon>Spermatophyta</taxon>
        <taxon>Magnoliopsida</taxon>
        <taxon>Liliopsida</taxon>
        <taxon>Zingiberales</taxon>
        <taxon>Musaceae</taxon>
        <taxon>Musa</taxon>
    </lineage>
</organism>
<dbReference type="EMBL" id="PYDT01000003">
    <property type="protein sequence ID" value="THU67159.1"/>
    <property type="molecule type" value="Genomic_DNA"/>
</dbReference>
<comment type="caution">
    <text evidence="2">The sequence shown here is derived from an EMBL/GenBank/DDBJ whole genome shotgun (WGS) entry which is preliminary data.</text>
</comment>
<evidence type="ECO:0000256" key="1">
    <source>
        <dbReference type="SAM" id="Phobius"/>
    </source>
</evidence>
<dbReference type="AlphaFoldDB" id="A0A4S8JXV8"/>
<protein>
    <submittedName>
        <fullName evidence="2">Uncharacterized protein</fullName>
    </submittedName>
</protein>
<proteinExistence type="predicted"/>
<evidence type="ECO:0000313" key="3">
    <source>
        <dbReference type="Proteomes" id="UP000317650"/>
    </source>
</evidence>
<feature type="transmembrane region" description="Helical" evidence="1">
    <location>
        <begin position="84"/>
        <end position="104"/>
    </location>
</feature>
<name>A0A4S8JXV8_MUSBA</name>
<keyword evidence="1" id="KW-0812">Transmembrane</keyword>
<keyword evidence="1" id="KW-0472">Membrane</keyword>
<evidence type="ECO:0000313" key="2">
    <source>
        <dbReference type="EMBL" id="THU67159.1"/>
    </source>
</evidence>
<gene>
    <name evidence="2" type="ORF">C4D60_Mb05t21710</name>
</gene>
<keyword evidence="1" id="KW-1133">Transmembrane helix</keyword>
<sequence length="266" mass="29390">MADMWVSKSCVWTGWRAGKCMAKGPLDLLLGSKADCISSTLPSSSTSRSESYPVMLKNIQITQFRGGASHFILFYVFIRRAYDVVVQFFITFVSNLSYLCLSVFGEKVGVGGLYGLAQLFFLFTLHLHDVVLHEGGSERVSFGIAGDTLVSDVVAFVLDLVSNIRELLSSSLTWKRLHAYNALLGSSRLVLLLVVASTTMPPLTIDRCPNFFNLNYTKVAVQRTVAIDKPVDTSLGVHLTLIYGLPTPRFTAIPVPTKLQMTRARR</sequence>
<keyword evidence="3" id="KW-1185">Reference proteome</keyword>
<reference evidence="2 3" key="1">
    <citation type="journal article" date="2019" name="Nat. Plants">
        <title>Genome sequencing of Musa balbisiana reveals subgenome evolution and function divergence in polyploid bananas.</title>
        <authorList>
            <person name="Yao X."/>
        </authorList>
    </citation>
    <scope>NUCLEOTIDE SEQUENCE [LARGE SCALE GENOMIC DNA]</scope>
    <source>
        <strain evidence="3">cv. DH-PKW</strain>
        <tissue evidence="2">Leaves</tissue>
    </source>
</reference>
<dbReference type="Proteomes" id="UP000317650">
    <property type="component" value="Chromosome 5"/>
</dbReference>